<gene>
    <name evidence="1" type="ORF">PQ455_15185</name>
</gene>
<name>A0ABY7TIF9_9SPHN</name>
<evidence type="ECO:0000313" key="2">
    <source>
        <dbReference type="Proteomes" id="UP001220395"/>
    </source>
</evidence>
<sequence>MKLFTFESYFVGTWNAGDFREIRKDRGGILCPLGHSPSIRQCSSATHRSE</sequence>
<reference evidence="1 2" key="1">
    <citation type="submission" date="2023-02" db="EMBL/GenBank/DDBJ databases">
        <title>Genome sequence of Sphingomonas naphthae.</title>
        <authorList>
            <person name="Kim S."/>
            <person name="Heo J."/>
            <person name="Kwon S.-W."/>
        </authorList>
    </citation>
    <scope>NUCLEOTIDE SEQUENCE [LARGE SCALE GENOMIC DNA]</scope>
    <source>
        <strain evidence="1 2">KACC 18716</strain>
    </source>
</reference>
<dbReference type="EMBL" id="CP117411">
    <property type="protein sequence ID" value="WCT72965.1"/>
    <property type="molecule type" value="Genomic_DNA"/>
</dbReference>
<dbReference type="RefSeq" id="WP_273686939.1">
    <property type="nucleotide sequence ID" value="NZ_CP117411.1"/>
</dbReference>
<dbReference type="Proteomes" id="UP001220395">
    <property type="component" value="Chromosome"/>
</dbReference>
<protein>
    <submittedName>
        <fullName evidence="1">Uncharacterized protein</fullName>
    </submittedName>
</protein>
<proteinExistence type="predicted"/>
<organism evidence="1 2">
    <name type="scientific">Sphingomonas naphthae</name>
    <dbReference type="NCBI Taxonomy" id="1813468"/>
    <lineage>
        <taxon>Bacteria</taxon>
        <taxon>Pseudomonadati</taxon>
        <taxon>Pseudomonadota</taxon>
        <taxon>Alphaproteobacteria</taxon>
        <taxon>Sphingomonadales</taxon>
        <taxon>Sphingomonadaceae</taxon>
        <taxon>Sphingomonas</taxon>
    </lineage>
</organism>
<evidence type="ECO:0000313" key="1">
    <source>
        <dbReference type="EMBL" id="WCT72965.1"/>
    </source>
</evidence>
<keyword evidence="2" id="KW-1185">Reference proteome</keyword>
<accession>A0ABY7TIF9</accession>